<evidence type="ECO:0000313" key="1">
    <source>
        <dbReference type="EMBL" id="CBA04833.1"/>
    </source>
</evidence>
<organism evidence="1">
    <name type="scientific">Neisseria meningitidis alpha275</name>
    <dbReference type="NCBI Taxonomy" id="295996"/>
    <lineage>
        <taxon>Bacteria</taxon>
        <taxon>Pseudomonadati</taxon>
        <taxon>Pseudomonadota</taxon>
        <taxon>Betaproteobacteria</taxon>
        <taxon>Neisseriales</taxon>
        <taxon>Neisseriaceae</taxon>
        <taxon>Neisseria</taxon>
    </lineage>
</organism>
<dbReference type="EMBL" id="AM889138">
    <property type="protein sequence ID" value="CBA04833.1"/>
    <property type="molecule type" value="Genomic_DNA"/>
</dbReference>
<dbReference type="AlphaFoldDB" id="C6SHB1"/>
<reference evidence="1" key="1">
    <citation type="journal article" date="2008" name="Proc. Natl. Acad. Sci. U.S.A.">
        <title>Whole-genome comparison of disease and carriage strains provides insights into virulence evolution in Neisseria meningitidis.</title>
        <authorList>
            <person name="Schoen C."/>
            <person name="Blom J."/>
            <person name="Claus H."/>
            <person name="Schramm-Glueck A."/>
            <person name="Brandt P."/>
            <person name="Mueller T."/>
            <person name="Goesmann A."/>
            <person name="Joseph B."/>
            <person name="Konietzny S."/>
            <person name="Kurzai O."/>
            <person name="Schmitt C."/>
            <person name="Friedrich T."/>
            <person name="Linke B."/>
            <person name="Vogel U."/>
            <person name="Frosch M."/>
        </authorList>
    </citation>
    <scope>NUCLEOTIDE SEQUENCE</scope>
    <source>
        <strain evidence="1">Alpha275</strain>
    </source>
</reference>
<name>C6SHB1_NEIME</name>
<gene>
    <name evidence="1" type="ORF">NMW_0330</name>
</gene>
<sequence length="39" mass="4570">MPSEALQTAFFRLHFGMVLKNKRDKIHLFSSDKSDHHAE</sequence>
<protein>
    <submittedName>
        <fullName evidence="1">Uncharacterized protein</fullName>
    </submittedName>
</protein>
<accession>C6SHB1</accession>
<proteinExistence type="predicted"/>